<keyword evidence="5" id="KW-1185">Reference proteome</keyword>
<feature type="domain" description="3H" evidence="2">
    <location>
        <begin position="71"/>
        <end position="166"/>
    </location>
</feature>
<dbReference type="OrthoDB" id="9792661at2"/>
<evidence type="ECO:0000313" key="4">
    <source>
        <dbReference type="EMBL" id="SFB10175.1"/>
    </source>
</evidence>
<keyword evidence="1" id="KW-0479">Metal-binding</keyword>
<keyword evidence="1" id="KW-0533">Nickel</keyword>
<evidence type="ECO:0000313" key="5">
    <source>
        <dbReference type="Proteomes" id="UP000198838"/>
    </source>
</evidence>
<feature type="binding site" evidence="1">
    <location>
        <position position="82"/>
    </location>
    <ligand>
        <name>Ni(2+)</name>
        <dbReference type="ChEBI" id="CHEBI:49786"/>
    </ligand>
</feature>
<evidence type="ECO:0000256" key="1">
    <source>
        <dbReference type="PIRSR" id="PIRSR037847-1"/>
    </source>
</evidence>
<dbReference type="InterPro" id="IPR036388">
    <property type="entry name" value="WH-like_DNA-bd_sf"/>
</dbReference>
<dbReference type="Gene3D" id="1.10.10.10">
    <property type="entry name" value="Winged helix-like DNA-binding domain superfamily/Winged helix DNA-binding domain"/>
    <property type="match status" value="1"/>
</dbReference>
<feature type="binding site" evidence="1">
    <location>
        <position position="141"/>
    </location>
    <ligand>
        <name>Ni(2+)</name>
        <dbReference type="ChEBI" id="CHEBI:49786"/>
    </ligand>
</feature>
<reference evidence="4 5" key="1">
    <citation type="submission" date="2016-10" db="EMBL/GenBank/DDBJ databases">
        <authorList>
            <person name="de Groot N.N."/>
        </authorList>
    </citation>
    <scope>NUCLEOTIDE SEQUENCE [LARGE SCALE GENOMIC DNA]</scope>
    <source>
        <strain evidence="4 5">DSM 5522</strain>
    </source>
</reference>
<dbReference type="InterPro" id="IPR026043">
    <property type="entry name" value="NadR"/>
</dbReference>
<dbReference type="SUPFAM" id="SSF75500">
    <property type="entry name" value="Putative transcriptional regulator TM1602, C-terminal domain"/>
    <property type="match status" value="1"/>
</dbReference>
<accession>A0A1I0Y9V9</accession>
<feature type="binding site" evidence="1">
    <location>
        <position position="143"/>
    </location>
    <ligand>
        <name>Ni(2+)</name>
        <dbReference type="ChEBI" id="CHEBI:49786"/>
    </ligand>
</feature>
<dbReference type="STRING" id="1120918.SAMN05216249_10961"/>
<sequence length="177" mass="20045">MKGKERRNQILKKLSDSSKPVSGTELAREFGVSRQVIVQDIALLRANGCEIFSTNLGYVLNAFTGTQRVFKVHHTEEETEEELNLIVDYGGIVKDVFVYHKAYGVIRGELNIKSRADVQAYIETMKSGRSSLLMNVTDGYHYHTVSAENEGILEHIFQALGKRNFLADLQDYEPVEF</sequence>
<feature type="domain" description="Helix-turn-helix type 11" evidence="3">
    <location>
        <begin position="6"/>
        <end position="58"/>
    </location>
</feature>
<dbReference type="Proteomes" id="UP000198838">
    <property type="component" value="Unassembled WGS sequence"/>
</dbReference>
<evidence type="ECO:0008006" key="6">
    <source>
        <dbReference type="Google" id="ProtNLM"/>
    </source>
</evidence>
<evidence type="ECO:0000259" key="3">
    <source>
        <dbReference type="Pfam" id="PF08279"/>
    </source>
</evidence>
<proteinExistence type="predicted"/>
<dbReference type="InterPro" id="IPR004173">
    <property type="entry name" value="3H_domain"/>
</dbReference>
<dbReference type="PANTHER" id="PTHR40068:SF1">
    <property type="entry name" value="TRANSCRIPTION REPRESSOR NIAR-RELATED"/>
    <property type="match status" value="1"/>
</dbReference>
<dbReference type="RefSeq" id="WP_092872262.1">
    <property type="nucleotide sequence ID" value="NZ_FOJY01000009.1"/>
</dbReference>
<dbReference type="InterPro" id="IPR036390">
    <property type="entry name" value="WH_DNA-bd_sf"/>
</dbReference>
<feature type="binding site" evidence="1">
    <location>
        <position position="74"/>
    </location>
    <ligand>
        <name>Ni(2+)</name>
        <dbReference type="ChEBI" id="CHEBI:49786"/>
    </ligand>
</feature>
<dbReference type="SUPFAM" id="SSF46785">
    <property type="entry name" value="Winged helix' DNA-binding domain"/>
    <property type="match status" value="1"/>
</dbReference>
<dbReference type="InterPro" id="IPR035922">
    <property type="entry name" value="3H_dom_sf"/>
</dbReference>
<dbReference type="EMBL" id="FOJY01000009">
    <property type="protein sequence ID" value="SFB10175.1"/>
    <property type="molecule type" value="Genomic_DNA"/>
</dbReference>
<dbReference type="AlphaFoldDB" id="A0A1I0Y9V9"/>
<protein>
    <recommendedName>
        <fullName evidence="6">Transcription repressor NadR</fullName>
    </recommendedName>
</protein>
<dbReference type="Pfam" id="PF02829">
    <property type="entry name" value="3H"/>
    <property type="match status" value="1"/>
</dbReference>
<dbReference type="Gene3D" id="3.30.1340.20">
    <property type="entry name" value="3H domain"/>
    <property type="match status" value="1"/>
</dbReference>
<dbReference type="PIRSF" id="PIRSF037847">
    <property type="entry name" value="NiaR"/>
    <property type="match status" value="1"/>
</dbReference>
<organism evidence="4 5">
    <name type="scientific">Acetitomaculum ruminis DSM 5522</name>
    <dbReference type="NCBI Taxonomy" id="1120918"/>
    <lineage>
        <taxon>Bacteria</taxon>
        <taxon>Bacillati</taxon>
        <taxon>Bacillota</taxon>
        <taxon>Clostridia</taxon>
        <taxon>Lachnospirales</taxon>
        <taxon>Lachnospiraceae</taxon>
        <taxon>Acetitomaculum</taxon>
    </lineage>
</organism>
<dbReference type="GO" id="GO:0046872">
    <property type="term" value="F:metal ion binding"/>
    <property type="evidence" value="ECO:0007669"/>
    <property type="project" value="UniProtKB-KW"/>
</dbReference>
<dbReference type="PANTHER" id="PTHR40068">
    <property type="entry name" value="TRANSCRIPTION REPRESSOR NIAR-RELATED"/>
    <property type="match status" value="1"/>
</dbReference>
<dbReference type="InterPro" id="IPR013196">
    <property type="entry name" value="HTH_11"/>
</dbReference>
<name>A0A1I0Y9V9_9FIRM</name>
<dbReference type="Pfam" id="PF08279">
    <property type="entry name" value="HTH_11"/>
    <property type="match status" value="1"/>
</dbReference>
<evidence type="ECO:0000259" key="2">
    <source>
        <dbReference type="Pfam" id="PF02829"/>
    </source>
</evidence>
<gene>
    <name evidence="4" type="ORF">SAMN05216249_10961</name>
</gene>